<protein>
    <submittedName>
        <fullName evidence="2">Cation efflux system protein CzcA</fullName>
    </submittedName>
</protein>
<dbReference type="RefSeq" id="WP_115304129.1">
    <property type="nucleotide sequence ID" value="NZ_CAAAHO010000010.1"/>
</dbReference>
<keyword evidence="1" id="KW-0472">Membrane</keyword>
<dbReference type="GO" id="GO:0005886">
    <property type="term" value="C:plasma membrane"/>
    <property type="evidence" value="ECO:0007669"/>
    <property type="project" value="TreeGrafter"/>
</dbReference>
<keyword evidence="3" id="KW-1185">Reference proteome</keyword>
<feature type="transmembrane region" description="Helical" evidence="1">
    <location>
        <begin position="552"/>
        <end position="578"/>
    </location>
</feature>
<dbReference type="PANTHER" id="PTHR32063">
    <property type="match status" value="1"/>
</dbReference>
<evidence type="ECO:0000313" key="3">
    <source>
        <dbReference type="Proteomes" id="UP000254968"/>
    </source>
</evidence>
<dbReference type="SUPFAM" id="SSF82714">
    <property type="entry name" value="Multidrug efflux transporter AcrB TolC docking domain, DN and DC subdomains"/>
    <property type="match status" value="2"/>
</dbReference>
<evidence type="ECO:0000313" key="2">
    <source>
        <dbReference type="EMBL" id="STX55483.1"/>
    </source>
</evidence>
<feature type="transmembrane region" description="Helical" evidence="1">
    <location>
        <begin position="472"/>
        <end position="498"/>
    </location>
</feature>
<dbReference type="Gene3D" id="3.30.2090.10">
    <property type="entry name" value="Multidrug efflux transporter AcrB TolC docking domain, DN and DC subdomains"/>
    <property type="match status" value="2"/>
</dbReference>
<feature type="transmembrane region" description="Helical" evidence="1">
    <location>
        <begin position="995"/>
        <end position="1014"/>
    </location>
</feature>
<feature type="transmembrane region" description="Helical" evidence="1">
    <location>
        <begin position="949"/>
        <end position="974"/>
    </location>
</feature>
<dbReference type="SUPFAM" id="SSF82866">
    <property type="entry name" value="Multidrug efflux transporter AcrB transmembrane domain"/>
    <property type="match status" value="2"/>
</dbReference>
<feature type="transmembrane region" description="Helical" evidence="1">
    <location>
        <begin position="443"/>
        <end position="460"/>
    </location>
</feature>
<dbReference type="Gene3D" id="1.20.1640.10">
    <property type="entry name" value="Multidrug efflux transporter AcrB transmembrane domain"/>
    <property type="match status" value="2"/>
</dbReference>
<gene>
    <name evidence="2" type="primary">czcA</name>
    <name evidence="2" type="ORF">NCTC13315_02855</name>
</gene>
<dbReference type="EMBL" id="UGNV01000002">
    <property type="protein sequence ID" value="STX55483.1"/>
    <property type="molecule type" value="Genomic_DNA"/>
</dbReference>
<dbReference type="PRINTS" id="PR00702">
    <property type="entry name" value="ACRIFLAVINRP"/>
</dbReference>
<dbReference type="AlphaFoldDB" id="A0A378JNZ5"/>
<dbReference type="Gene3D" id="3.30.70.1440">
    <property type="entry name" value="Multidrug efflux transporter AcrB pore domain"/>
    <property type="match status" value="1"/>
</dbReference>
<evidence type="ECO:0000256" key="1">
    <source>
        <dbReference type="SAM" id="Phobius"/>
    </source>
</evidence>
<dbReference type="PANTHER" id="PTHR32063:SF4">
    <property type="entry name" value="SLR6043 PROTEIN"/>
    <property type="match status" value="1"/>
</dbReference>
<feature type="transmembrane region" description="Helical" evidence="1">
    <location>
        <begin position="923"/>
        <end position="943"/>
    </location>
</feature>
<dbReference type="Pfam" id="PF00873">
    <property type="entry name" value="ACR_tran"/>
    <property type="match status" value="1"/>
</dbReference>
<reference evidence="2 3" key="1">
    <citation type="submission" date="2018-06" db="EMBL/GenBank/DDBJ databases">
        <authorList>
            <consortium name="Pathogen Informatics"/>
            <person name="Doyle S."/>
        </authorList>
    </citation>
    <scope>NUCLEOTIDE SEQUENCE [LARGE SCALE GENOMIC DNA]</scope>
    <source>
        <strain evidence="2 3">NCTC13315</strain>
    </source>
</reference>
<dbReference type="OrthoDB" id="9758757at2"/>
<proteinExistence type="predicted"/>
<feature type="transmembrane region" description="Helical" evidence="1">
    <location>
        <begin position="896"/>
        <end position="916"/>
    </location>
</feature>
<dbReference type="Gene3D" id="3.30.70.1320">
    <property type="entry name" value="Multidrug efflux transporter AcrB pore domain like"/>
    <property type="match status" value="1"/>
</dbReference>
<feature type="transmembrane region" description="Helical" evidence="1">
    <location>
        <begin position="12"/>
        <end position="31"/>
    </location>
</feature>
<organism evidence="2 3">
    <name type="scientific">Legionella beliardensis</name>
    <dbReference type="NCBI Taxonomy" id="91822"/>
    <lineage>
        <taxon>Bacteria</taxon>
        <taxon>Pseudomonadati</taxon>
        <taxon>Pseudomonadota</taxon>
        <taxon>Gammaproteobacteria</taxon>
        <taxon>Legionellales</taxon>
        <taxon>Legionellaceae</taxon>
        <taxon>Legionella</taxon>
    </lineage>
</organism>
<accession>A0A378JNZ5</accession>
<dbReference type="Proteomes" id="UP000254968">
    <property type="component" value="Unassembled WGS sequence"/>
</dbReference>
<dbReference type="InterPro" id="IPR027463">
    <property type="entry name" value="AcrB_DN_DC_subdom"/>
</dbReference>
<feature type="transmembrane region" description="Helical" evidence="1">
    <location>
        <begin position="362"/>
        <end position="382"/>
    </location>
</feature>
<feature type="transmembrane region" description="Helical" evidence="1">
    <location>
        <begin position="339"/>
        <end position="356"/>
    </location>
</feature>
<keyword evidence="1" id="KW-0812">Transmembrane</keyword>
<dbReference type="Gene3D" id="3.30.70.1430">
    <property type="entry name" value="Multidrug efflux transporter AcrB pore domain"/>
    <property type="match status" value="2"/>
</dbReference>
<feature type="transmembrane region" description="Helical" evidence="1">
    <location>
        <begin position="1026"/>
        <end position="1052"/>
    </location>
</feature>
<dbReference type="GO" id="GO:0042910">
    <property type="term" value="F:xenobiotic transmembrane transporter activity"/>
    <property type="evidence" value="ECO:0007669"/>
    <property type="project" value="TreeGrafter"/>
</dbReference>
<sequence>MFTRLIAWSLHNRLLILALTLILCILGGYTLKQMPVDVFPEFAPPQVVVQTEAPGMATQDVETLITYPLESAINGTPGVASVRSKTSVGLSTIIVVFDDKTDIYRNRQLVNERIQQVVSRLPPGINPPVMLPVTSAVGWLIKYALISDTAGPEVLRTISDWTIRPRLLALGGVASVVSIGGDVKQYQVRLIPERLLAYRITIEEVRQALTTANQNVPGAFVHQSGTELVVGTLGRIQSLEDIKKTAITVRKGIPITIGNVANVSFGGEIKRGDGAYNGKPAVIGTISKAYGADTVTTTAKVEQALNTIKQTLPPGVELKTEVFRQANFIESAIRNLTRALLEGAIIVIAVLFVFLMNWRASFITFLAMPVSFVIGLLVLHYFKIGINAMTLGGMAIAIGEVVDDGIITVENVVHRLRVNRQAIHPLPAIEVVFDAVLEIRGSVVYATIIISLVFLPIFFLSGIAERIFSPLAIAYIASVLGSLVVSITMVPALCYLLLVKSKEKSEDQEISLHALPQSERHYTVEQKGKQEAETETRFVLWLKRHFLTALHWCLAHVKIVVMMALVAFLAALALLPFFGTSFLPEFHEGNFIVAMSTLPGTSLDESMRLGSQVQKTLLRYPQVISIAQRAGRSELDEDALPPNVSEFDVRLDFDKDKSMAPDELLKNIRADLSNIPGAVFNVGQFIAHRMDEVLSGVRAQVAVKIFGDNLTTLNELGQSLEAVLKSVPGVVDVNKEQQINVPQLIINIDREKAARYGVNVGQISEDVQVLLNGVSVSSILEGQRTFDLYLRMDKAGRNDIKAIQNMLIDAHSQTENEPGQIPLRAVAEIKVQPEPFAINRENVQRLLVIGFNVQGRDLGGVIKEVAQEVQEKIKLPAGYFIQYGGQFESQQQASRVILSFGALVIFIMLILLYKAFGTFREALLVMFNLPLALIGGVISLYLASGEMSVAAMIGFITLFGIAARNGIILISHYNQLRLQGKTREQVVIAGTMDRLVPVLMTAATAALGLFPLLWGSPAGKELERPLAQVLLGGLLTSTVLNMFVVPTVYNALEKRRERRMSLENHNQEKLNETNSI</sequence>
<keyword evidence="1" id="KW-1133">Transmembrane helix</keyword>
<dbReference type="SUPFAM" id="SSF82693">
    <property type="entry name" value="Multidrug efflux transporter AcrB pore domain, PN1, PN2, PC1 and PC2 subdomains"/>
    <property type="match status" value="3"/>
</dbReference>
<name>A0A378JNZ5_9GAMM</name>
<dbReference type="InterPro" id="IPR001036">
    <property type="entry name" value="Acrflvin-R"/>
</dbReference>